<protein>
    <recommendedName>
        <fullName evidence="5">MARVEL domain-containing protein</fullName>
    </recommendedName>
</protein>
<gene>
    <name evidence="3" type="ORF">R9X50_00511000</name>
</gene>
<keyword evidence="2" id="KW-1133">Transmembrane helix</keyword>
<evidence type="ECO:0000313" key="3">
    <source>
        <dbReference type="EMBL" id="WPH02254.1"/>
    </source>
</evidence>
<dbReference type="AlphaFoldDB" id="A0AAQ3M5V5"/>
<proteinExistence type="predicted"/>
<organism evidence="3 4">
    <name type="scientific">Acrodontium crateriforme</name>
    <dbReference type="NCBI Taxonomy" id="150365"/>
    <lineage>
        <taxon>Eukaryota</taxon>
        <taxon>Fungi</taxon>
        <taxon>Dikarya</taxon>
        <taxon>Ascomycota</taxon>
        <taxon>Pezizomycotina</taxon>
        <taxon>Dothideomycetes</taxon>
        <taxon>Dothideomycetidae</taxon>
        <taxon>Mycosphaerellales</taxon>
        <taxon>Teratosphaeriaceae</taxon>
        <taxon>Acrodontium</taxon>
    </lineage>
</organism>
<feature type="region of interest" description="Disordered" evidence="1">
    <location>
        <begin position="166"/>
        <end position="214"/>
    </location>
</feature>
<feature type="transmembrane region" description="Helical" evidence="2">
    <location>
        <begin position="43"/>
        <end position="66"/>
    </location>
</feature>
<dbReference type="EMBL" id="CP138586">
    <property type="protein sequence ID" value="WPH02254.1"/>
    <property type="molecule type" value="Genomic_DNA"/>
</dbReference>
<keyword evidence="2" id="KW-0472">Membrane</keyword>
<feature type="transmembrane region" description="Helical" evidence="2">
    <location>
        <begin position="73"/>
        <end position="93"/>
    </location>
</feature>
<name>A0AAQ3M5V5_9PEZI</name>
<sequence>MAFSGFLFISWRLFELIILIPPVGMLSWFVHQYVKANLITPDYILVLFIVVVLALAWVFFTTIAYLRARHDAMFVALVDLGFVGALIAGVYYLRGIAGANCTNFKAGTSGGGVFYIDVDSNKQCVMLKASFAFAIIAILSFFVTFLLALLVHHHHRNDDTVVVKREYRHSHRGHSSSRRSRSRGGEYRSDYYDSQVPRRSRSHRSSSRRRQYYV</sequence>
<dbReference type="Proteomes" id="UP001303373">
    <property type="component" value="Chromosome 7"/>
</dbReference>
<evidence type="ECO:0000256" key="2">
    <source>
        <dbReference type="SAM" id="Phobius"/>
    </source>
</evidence>
<evidence type="ECO:0000256" key="1">
    <source>
        <dbReference type="SAM" id="MobiDB-lite"/>
    </source>
</evidence>
<feature type="transmembrane region" description="Helical" evidence="2">
    <location>
        <begin position="12"/>
        <end position="31"/>
    </location>
</feature>
<feature type="transmembrane region" description="Helical" evidence="2">
    <location>
        <begin position="131"/>
        <end position="151"/>
    </location>
</feature>
<keyword evidence="4" id="KW-1185">Reference proteome</keyword>
<accession>A0AAQ3M5V5</accession>
<reference evidence="3 4" key="1">
    <citation type="submission" date="2023-11" db="EMBL/GenBank/DDBJ databases">
        <title>An acidophilic fungus is an integral part of prey digestion in a carnivorous sundew plant.</title>
        <authorList>
            <person name="Tsai I.J."/>
        </authorList>
    </citation>
    <scope>NUCLEOTIDE SEQUENCE [LARGE SCALE GENOMIC DNA]</scope>
    <source>
        <strain evidence="3">169a</strain>
    </source>
</reference>
<feature type="compositionally biased region" description="Basic residues" evidence="1">
    <location>
        <begin position="198"/>
        <end position="214"/>
    </location>
</feature>
<feature type="compositionally biased region" description="Basic residues" evidence="1">
    <location>
        <begin position="166"/>
        <end position="182"/>
    </location>
</feature>
<keyword evidence="2" id="KW-0812">Transmembrane</keyword>
<evidence type="ECO:0008006" key="5">
    <source>
        <dbReference type="Google" id="ProtNLM"/>
    </source>
</evidence>
<evidence type="ECO:0000313" key="4">
    <source>
        <dbReference type="Proteomes" id="UP001303373"/>
    </source>
</evidence>